<evidence type="ECO:0000313" key="8">
    <source>
        <dbReference type="Proteomes" id="UP000193689"/>
    </source>
</evidence>
<dbReference type="GO" id="GO:0044695">
    <property type="term" value="C:Dsc E3 ubiquitin ligase complex"/>
    <property type="evidence" value="ECO:0007669"/>
    <property type="project" value="TreeGrafter"/>
</dbReference>
<proteinExistence type="predicted"/>
<dbReference type="GO" id="GO:0043161">
    <property type="term" value="P:proteasome-mediated ubiquitin-dependent protein catabolic process"/>
    <property type="evidence" value="ECO:0007669"/>
    <property type="project" value="TreeGrafter"/>
</dbReference>
<feature type="region of interest" description="Disordered" evidence="5">
    <location>
        <begin position="448"/>
        <end position="523"/>
    </location>
</feature>
<dbReference type="InterPro" id="IPR013083">
    <property type="entry name" value="Znf_RING/FYVE/PHD"/>
</dbReference>
<feature type="region of interest" description="Disordered" evidence="5">
    <location>
        <begin position="1"/>
        <end position="72"/>
    </location>
</feature>
<feature type="compositionally biased region" description="Polar residues" evidence="5">
    <location>
        <begin position="549"/>
        <end position="559"/>
    </location>
</feature>
<reference evidence="7 8" key="1">
    <citation type="submission" date="2016-07" db="EMBL/GenBank/DDBJ databases">
        <title>Pervasive Adenine N6-methylation of Active Genes in Fungi.</title>
        <authorList>
            <consortium name="DOE Joint Genome Institute"/>
            <person name="Mondo S.J."/>
            <person name="Dannebaum R.O."/>
            <person name="Kuo R.C."/>
            <person name="Labutti K."/>
            <person name="Haridas S."/>
            <person name="Kuo A."/>
            <person name="Salamov A."/>
            <person name="Ahrendt S.R."/>
            <person name="Lipzen A."/>
            <person name="Sullivan W."/>
            <person name="Andreopoulos W.B."/>
            <person name="Clum A."/>
            <person name="Lindquist E."/>
            <person name="Daum C."/>
            <person name="Ramamoorthy G.K."/>
            <person name="Gryganskyi A."/>
            <person name="Culley D."/>
            <person name="Magnuson J.K."/>
            <person name="James T.Y."/>
            <person name="O'Malley M.A."/>
            <person name="Stajich J.E."/>
            <person name="Spatafora J.W."/>
            <person name="Visel A."/>
            <person name="Grigoriev I.V."/>
        </authorList>
    </citation>
    <scope>NUCLEOTIDE SEQUENCE [LARGE SCALE GENOMIC DNA]</scope>
    <source>
        <strain evidence="7 8">CBS 129021</strain>
    </source>
</reference>
<dbReference type="Proteomes" id="UP000193689">
    <property type="component" value="Unassembled WGS sequence"/>
</dbReference>
<evidence type="ECO:0000256" key="5">
    <source>
        <dbReference type="SAM" id="MobiDB-lite"/>
    </source>
</evidence>
<dbReference type="GO" id="GO:0061630">
    <property type="term" value="F:ubiquitin protein ligase activity"/>
    <property type="evidence" value="ECO:0007669"/>
    <property type="project" value="TreeGrafter"/>
</dbReference>
<evidence type="ECO:0000256" key="1">
    <source>
        <dbReference type="ARBA" id="ARBA00022723"/>
    </source>
</evidence>
<dbReference type="PANTHER" id="PTHR22763">
    <property type="entry name" value="RING ZINC FINGER PROTEIN"/>
    <property type="match status" value="1"/>
</dbReference>
<feature type="compositionally biased region" description="Pro residues" evidence="5">
    <location>
        <begin position="117"/>
        <end position="127"/>
    </location>
</feature>
<dbReference type="AlphaFoldDB" id="A0A1Y2E4H6"/>
<feature type="domain" description="RING-type" evidence="6">
    <location>
        <begin position="371"/>
        <end position="419"/>
    </location>
</feature>
<name>A0A1Y2E4H6_9PEZI</name>
<evidence type="ECO:0000313" key="7">
    <source>
        <dbReference type="EMBL" id="ORY66460.1"/>
    </source>
</evidence>
<dbReference type="InterPro" id="IPR050731">
    <property type="entry name" value="HRD1_E3_ubiq-ligases"/>
</dbReference>
<dbReference type="OrthoDB" id="8062037at2759"/>
<dbReference type="PANTHER" id="PTHR22763:SF162">
    <property type="entry name" value="TRANSMEMBRANE E3 UBIQUITIN-PROTEIN LIGASE 1"/>
    <property type="match status" value="1"/>
</dbReference>
<dbReference type="InterPro" id="IPR001841">
    <property type="entry name" value="Znf_RING"/>
</dbReference>
<feature type="compositionally biased region" description="Polar residues" evidence="5">
    <location>
        <begin position="503"/>
        <end position="515"/>
    </location>
</feature>
<feature type="region of interest" description="Disordered" evidence="5">
    <location>
        <begin position="93"/>
        <end position="307"/>
    </location>
</feature>
<dbReference type="EMBL" id="MCFJ01000005">
    <property type="protein sequence ID" value="ORY66460.1"/>
    <property type="molecule type" value="Genomic_DNA"/>
</dbReference>
<organism evidence="7 8">
    <name type="scientific">Pseudomassariella vexata</name>
    <dbReference type="NCBI Taxonomy" id="1141098"/>
    <lineage>
        <taxon>Eukaryota</taxon>
        <taxon>Fungi</taxon>
        <taxon>Dikarya</taxon>
        <taxon>Ascomycota</taxon>
        <taxon>Pezizomycotina</taxon>
        <taxon>Sordariomycetes</taxon>
        <taxon>Xylariomycetidae</taxon>
        <taxon>Amphisphaeriales</taxon>
        <taxon>Pseudomassariaceae</taxon>
        <taxon>Pseudomassariella</taxon>
    </lineage>
</organism>
<feature type="compositionally biased region" description="Low complexity" evidence="5">
    <location>
        <begin position="27"/>
        <end position="37"/>
    </location>
</feature>
<evidence type="ECO:0000256" key="3">
    <source>
        <dbReference type="ARBA" id="ARBA00022833"/>
    </source>
</evidence>
<evidence type="ECO:0000259" key="6">
    <source>
        <dbReference type="PROSITE" id="PS50089"/>
    </source>
</evidence>
<keyword evidence="8" id="KW-1185">Reference proteome</keyword>
<dbReference type="SUPFAM" id="SSF57850">
    <property type="entry name" value="RING/U-box"/>
    <property type="match status" value="1"/>
</dbReference>
<feature type="compositionally biased region" description="Basic and acidic residues" evidence="5">
    <location>
        <begin position="468"/>
        <end position="485"/>
    </location>
</feature>
<feature type="region of interest" description="Disordered" evidence="5">
    <location>
        <begin position="546"/>
        <end position="570"/>
    </location>
</feature>
<keyword evidence="2 4" id="KW-0863">Zinc-finger</keyword>
<feature type="compositionally biased region" description="Polar residues" evidence="5">
    <location>
        <begin position="202"/>
        <end position="220"/>
    </location>
</feature>
<gene>
    <name evidence="7" type="ORF">BCR38DRAFT_180712</name>
</gene>
<keyword evidence="1" id="KW-0479">Metal-binding</keyword>
<dbReference type="Gene3D" id="3.30.40.10">
    <property type="entry name" value="Zinc/RING finger domain, C3HC4 (zinc finger)"/>
    <property type="match status" value="1"/>
</dbReference>
<dbReference type="GO" id="GO:0008270">
    <property type="term" value="F:zinc ion binding"/>
    <property type="evidence" value="ECO:0007669"/>
    <property type="project" value="UniProtKB-KW"/>
</dbReference>
<sequence>MDPAAMDFVMHSSSPDRAGLTPMDIDQQQQQQQQQPQSFSSPCPGSHTAEPSRHPGMHPGPRGGGGTYAYDPVHASSPGASWWPPQYHHHNNNPHQSWQHPTLAPYPRSGPNFYSPSYPPITGPGPGLPQSNPGSQPHYPPMNGQENYNPHAHAHLHMPSYYPGPMMPNLPRIGGPPPTQSQSGFFGGAGDSHAGRAGGLPSLSSNPAPRQTTSMPQPRSLNRHSVHNVEPPSPTRQEPRGHSGGRTIEGEHAQLALRPTLGTPSSTFAAPEFMPRRESSAAALGRSRTAASSSEPSSDEEADPNDPEAVTMRRMIEAGLLPPSLTGPEETIRQQQLLRGSLPTRRVASRSAISSLQSVTIQDLPESERTCIICYNEFGIENPEGINEAPLRLPRCKHVFGDHCIKKWFEESDSCPYCRDKVPSEPQFRQQRHHMMGFMGRHAHLTMHAIPRPQPGSPGESYQVPSYRPRDTHRAAWHASPERRSPTGRRRHTSLRGSPPSVRPTSSYISSTTPGQPYYNLPQLSSTLDRDQLPFLMGVPAGQYPNPLHSMNSGSSTNAADPFRPNWPQA</sequence>
<dbReference type="STRING" id="1141098.A0A1Y2E4H6"/>
<dbReference type="PROSITE" id="PS50089">
    <property type="entry name" value="ZF_RING_2"/>
    <property type="match status" value="1"/>
</dbReference>
<dbReference type="InParanoid" id="A0A1Y2E4H6"/>
<feature type="compositionally biased region" description="Acidic residues" evidence="5">
    <location>
        <begin position="297"/>
        <end position="306"/>
    </location>
</feature>
<dbReference type="GO" id="GO:0012505">
    <property type="term" value="C:endomembrane system"/>
    <property type="evidence" value="ECO:0007669"/>
    <property type="project" value="TreeGrafter"/>
</dbReference>
<dbReference type="RefSeq" id="XP_040717424.1">
    <property type="nucleotide sequence ID" value="XM_040853933.1"/>
</dbReference>
<keyword evidence="3" id="KW-0862">Zinc</keyword>
<accession>A0A1Y2E4H6</accession>
<dbReference type="GeneID" id="63770145"/>
<comment type="caution">
    <text evidence="7">The sequence shown here is derived from an EMBL/GenBank/DDBJ whole genome shotgun (WGS) entry which is preliminary data.</text>
</comment>
<dbReference type="Pfam" id="PF13639">
    <property type="entry name" value="zf-RING_2"/>
    <property type="match status" value="1"/>
</dbReference>
<evidence type="ECO:0000256" key="2">
    <source>
        <dbReference type="ARBA" id="ARBA00022771"/>
    </source>
</evidence>
<protein>
    <recommendedName>
        <fullName evidence="6">RING-type domain-containing protein</fullName>
    </recommendedName>
</protein>
<evidence type="ECO:0000256" key="4">
    <source>
        <dbReference type="PROSITE-ProRule" id="PRU00175"/>
    </source>
</evidence>